<dbReference type="GO" id="GO:0034707">
    <property type="term" value="C:chloride channel complex"/>
    <property type="evidence" value="ECO:0007669"/>
    <property type="project" value="UniProtKB-KW"/>
</dbReference>
<dbReference type="AlphaFoldDB" id="A0A2T5J920"/>
<keyword evidence="8" id="KW-0868">Chloride</keyword>
<feature type="transmembrane region" description="Helical" evidence="10">
    <location>
        <begin position="273"/>
        <end position="291"/>
    </location>
</feature>
<dbReference type="CDD" id="cd01034">
    <property type="entry name" value="EriC_like"/>
    <property type="match status" value="1"/>
</dbReference>
<gene>
    <name evidence="11" type="ORF">C8P68_10440</name>
</gene>
<feature type="transmembrane region" description="Helical" evidence="10">
    <location>
        <begin position="20"/>
        <end position="37"/>
    </location>
</feature>
<evidence type="ECO:0000256" key="4">
    <source>
        <dbReference type="ARBA" id="ARBA00022989"/>
    </source>
</evidence>
<keyword evidence="9" id="KW-0407">Ion channel</keyword>
<dbReference type="PANTHER" id="PTHR43427:SF6">
    <property type="entry name" value="CHLORIDE CHANNEL PROTEIN CLC-E"/>
    <property type="match status" value="1"/>
</dbReference>
<feature type="transmembrane region" description="Helical" evidence="10">
    <location>
        <begin position="57"/>
        <end position="74"/>
    </location>
</feature>
<keyword evidence="7" id="KW-0869">Chloride channel</keyword>
<evidence type="ECO:0000313" key="11">
    <source>
        <dbReference type="EMBL" id="PTQ96556.1"/>
    </source>
</evidence>
<evidence type="ECO:0000256" key="6">
    <source>
        <dbReference type="ARBA" id="ARBA00023136"/>
    </source>
</evidence>
<evidence type="ECO:0000256" key="5">
    <source>
        <dbReference type="ARBA" id="ARBA00023065"/>
    </source>
</evidence>
<dbReference type="SUPFAM" id="SSF81340">
    <property type="entry name" value="Clc chloride channel"/>
    <property type="match status" value="1"/>
</dbReference>
<evidence type="ECO:0000256" key="3">
    <source>
        <dbReference type="ARBA" id="ARBA00022692"/>
    </source>
</evidence>
<sequence>MRKFNWLINGGKMRKGALQALPFWIASLITGLVAVLYTRLFEWSEKLGRSLCGTHEWLIFVLTPIGFLSAWLLVKQVDIYARGSGIPQVMAAIELTTPQNDQQVKRLLNVRMLLVKIASSLLMIFGGGAIGREGPTIQIAGTIFRKIDEWLPDWWPKISRKNMILTGAAAGLAAAFNTPLGGIVFAVEELARTHISSFKTAIFTAVILAGLTAQAFLGPYLYLGYPIIGKFAPAMLLAVIPVALLAGLSGSFMGWIILKVLNWKDRLKGKTSEAFYVVGCALLLSTIAYSINGSIIGSGKPQMTSLLFTNAKHVGWQVPLMRIIGPVLSFTTGASGGIFAPSLAAGATIGSFAAGLLHLASSDTNILILAGMVAFLTGITRSPFTSAILVLEMTDRHSVIFFLMLSGICASLIATIVSKHSLYEYLKLQYIVKLHRHEHHTQEGLSSVDRT</sequence>
<keyword evidence="6 10" id="KW-0472">Membrane</keyword>
<feature type="transmembrane region" description="Helical" evidence="10">
    <location>
        <begin position="200"/>
        <end position="222"/>
    </location>
</feature>
<evidence type="ECO:0000256" key="7">
    <source>
        <dbReference type="ARBA" id="ARBA00023173"/>
    </source>
</evidence>
<dbReference type="Proteomes" id="UP000244168">
    <property type="component" value="Unassembled WGS sequence"/>
</dbReference>
<feature type="transmembrane region" description="Helical" evidence="10">
    <location>
        <begin position="366"/>
        <end position="391"/>
    </location>
</feature>
<dbReference type="PRINTS" id="PR00762">
    <property type="entry name" value="CLCHANNEL"/>
</dbReference>
<organism evidence="11 12">
    <name type="scientific">Mucilaginibacter yixingensis</name>
    <dbReference type="NCBI Taxonomy" id="1295612"/>
    <lineage>
        <taxon>Bacteria</taxon>
        <taxon>Pseudomonadati</taxon>
        <taxon>Bacteroidota</taxon>
        <taxon>Sphingobacteriia</taxon>
        <taxon>Sphingobacteriales</taxon>
        <taxon>Sphingobacteriaceae</taxon>
        <taxon>Mucilaginibacter</taxon>
    </lineage>
</organism>
<dbReference type="EMBL" id="QAOQ01000004">
    <property type="protein sequence ID" value="PTQ96556.1"/>
    <property type="molecule type" value="Genomic_DNA"/>
</dbReference>
<dbReference type="PANTHER" id="PTHR43427">
    <property type="entry name" value="CHLORIDE CHANNEL PROTEIN CLC-E"/>
    <property type="match status" value="1"/>
</dbReference>
<dbReference type="InterPro" id="IPR050368">
    <property type="entry name" value="ClC-type_chloride_channel"/>
</dbReference>
<evidence type="ECO:0000256" key="8">
    <source>
        <dbReference type="ARBA" id="ARBA00023214"/>
    </source>
</evidence>
<feature type="transmembrane region" description="Helical" evidence="10">
    <location>
        <begin position="397"/>
        <end position="417"/>
    </location>
</feature>
<comment type="subcellular location">
    <subcellularLocation>
        <location evidence="1">Membrane</location>
        <topology evidence="1">Multi-pass membrane protein</topology>
    </subcellularLocation>
</comment>
<dbReference type="Pfam" id="PF00654">
    <property type="entry name" value="Voltage_CLC"/>
    <property type="match status" value="1"/>
</dbReference>
<dbReference type="RefSeq" id="WP_107828526.1">
    <property type="nucleotide sequence ID" value="NZ_CP160205.1"/>
</dbReference>
<dbReference type="OrthoDB" id="9812438at2"/>
<reference evidence="11 12" key="1">
    <citation type="submission" date="2018-04" db="EMBL/GenBank/DDBJ databases">
        <title>Genomic Encyclopedia of Archaeal and Bacterial Type Strains, Phase II (KMG-II): from individual species to whole genera.</title>
        <authorList>
            <person name="Goeker M."/>
        </authorList>
    </citation>
    <scope>NUCLEOTIDE SEQUENCE [LARGE SCALE GENOMIC DNA]</scope>
    <source>
        <strain evidence="11 12">DSM 26809</strain>
    </source>
</reference>
<keyword evidence="4 10" id="KW-1133">Transmembrane helix</keyword>
<protein>
    <submittedName>
        <fullName evidence="11">H+/Cl-antiporter ClcA</fullName>
    </submittedName>
</protein>
<evidence type="ECO:0000313" key="12">
    <source>
        <dbReference type="Proteomes" id="UP000244168"/>
    </source>
</evidence>
<dbReference type="InterPro" id="IPR001807">
    <property type="entry name" value="ClC"/>
</dbReference>
<keyword evidence="3 10" id="KW-0812">Transmembrane</keyword>
<proteinExistence type="predicted"/>
<keyword evidence="12" id="KW-1185">Reference proteome</keyword>
<evidence type="ECO:0000256" key="1">
    <source>
        <dbReference type="ARBA" id="ARBA00004141"/>
    </source>
</evidence>
<accession>A0A2T5J920</accession>
<evidence type="ECO:0000256" key="9">
    <source>
        <dbReference type="ARBA" id="ARBA00023303"/>
    </source>
</evidence>
<dbReference type="Gene3D" id="1.10.3080.10">
    <property type="entry name" value="Clc chloride channel"/>
    <property type="match status" value="1"/>
</dbReference>
<feature type="transmembrane region" description="Helical" evidence="10">
    <location>
        <begin position="163"/>
        <end position="188"/>
    </location>
</feature>
<dbReference type="InterPro" id="IPR014743">
    <property type="entry name" value="Cl-channel_core"/>
</dbReference>
<keyword evidence="2" id="KW-0813">Transport</keyword>
<dbReference type="GO" id="GO:0005254">
    <property type="term" value="F:chloride channel activity"/>
    <property type="evidence" value="ECO:0007669"/>
    <property type="project" value="UniProtKB-KW"/>
</dbReference>
<feature type="transmembrane region" description="Helical" evidence="10">
    <location>
        <begin position="338"/>
        <end position="359"/>
    </location>
</feature>
<feature type="transmembrane region" description="Helical" evidence="10">
    <location>
        <begin position="234"/>
        <end position="261"/>
    </location>
</feature>
<feature type="transmembrane region" description="Helical" evidence="10">
    <location>
        <begin position="113"/>
        <end position="131"/>
    </location>
</feature>
<evidence type="ECO:0000256" key="2">
    <source>
        <dbReference type="ARBA" id="ARBA00022448"/>
    </source>
</evidence>
<comment type="caution">
    <text evidence="11">The sequence shown here is derived from an EMBL/GenBank/DDBJ whole genome shotgun (WGS) entry which is preliminary data.</text>
</comment>
<name>A0A2T5J920_9SPHI</name>
<evidence type="ECO:0000256" key="10">
    <source>
        <dbReference type="SAM" id="Phobius"/>
    </source>
</evidence>
<keyword evidence="5" id="KW-0406">Ion transport</keyword>